<evidence type="ECO:0000256" key="6">
    <source>
        <dbReference type="ARBA" id="ARBA00023136"/>
    </source>
</evidence>
<dbReference type="PANTHER" id="PTHR32089:SF119">
    <property type="entry name" value="METHYL-ACCEPTING CHEMOTAXIS PROTEIN CTPL"/>
    <property type="match status" value="1"/>
</dbReference>
<evidence type="ECO:0000256" key="4">
    <source>
        <dbReference type="ARBA" id="ARBA00022692"/>
    </source>
</evidence>
<evidence type="ECO:0000256" key="10">
    <source>
        <dbReference type="SAM" id="Phobius"/>
    </source>
</evidence>
<reference evidence="15" key="4">
    <citation type="submission" date="2020-01" db="EMBL/GenBank/DDBJ databases">
        <title>Bacteria Cultured from War Wounds Associated with the Conflict in Eastern Ukraine.</title>
        <authorList>
            <person name="Snesrud E."/>
            <person name="Galac M.R."/>
            <person name="Mc Gann P."/>
            <person name="Valentine K."/>
            <person name="Viacheslav K."/>
        </authorList>
    </citation>
    <scope>NUCLEOTIDE SEQUENCE</scope>
    <source>
        <strain evidence="15">VNMU148</strain>
    </source>
</reference>
<reference evidence="16" key="2">
    <citation type="submission" date="2015-06" db="EMBL/GenBank/DDBJ databases">
        <authorList>
            <person name="Radhakrishnan Rajesh"/>
            <person name="Underwood Anthony"/>
            <person name="Al-Shahib Ali"/>
        </authorList>
    </citation>
    <scope>NUCLEOTIDE SEQUENCE [LARGE SCALE GENOMIC DNA]</scope>
    <source>
        <strain evidence="16">P19_London_7_VIM_2_05_10</strain>
    </source>
</reference>
<evidence type="ECO:0000313" key="15">
    <source>
        <dbReference type="EMBL" id="MZZ13795.1"/>
    </source>
</evidence>
<evidence type="ECO:0000313" key="14">
    <source>
        <dbReference type="EMBL" id="MUI35342.1"/>
    </source>
</evidence>
<keyword evidence="6 10" id="KW-0472">Membrane</keyword>
<keyword evidence="3" id="KW-0488">Methylation</keyword>
<dbReference type="InterPro" id="IPR003660">
    <property type="entry name" value="HAMP_dom"/>
</dbReference>
<dbReference type="GO" id="GO:0007165">
    <property type="term" value="P:signal transduction"/>
    <property type="evidence" value="ECO:0007669"/>
    <property type="project" value="UniProtKB-KW"/>
</dbReference>
<feature type="transmembrane region" description="Helical" evidence="10">
    <location>
        <begin position="139"/>
        <end position="163"/>
    </location>
</feature>
<evidence type="ECO:0000256" key="1">
    <source>
        <dbReference type="ARBA" id="ARBA00004651"/>
    </source>
</evidence>
<dbReference type="OMA" id="SLKYKFW"/>
<evidence type="ECO:0000256" key="7">
    <source>
        <dbReference type="ARBA" id="ARBA00023224"/>
    </source>
</evidence>
<evidence type="ECO:0000256" key="3">
    <source>
        <dbReference type="ARBA" id="ARBA00022481"/>
    </source>
</evidence>
<reference evidence="14 17" key="3">
    <citation type="submission" date="2019-11" db="EMBL/GenBank/DDBJ databases">
        <title>Genomes of ocular Pseudomonas aeruginosa isolates.</title>
        <authorList>
            <person name="Khan M."/>
            <person name="Rice S.A."/>
            <person name="Willcox M.D.P."/>
            <person name="Stapleton F."/>
        </authorList>
    </citation>
    <scope>NUCLEOTIDE SEQUENCE [LARGE SCALE GENOMIC DNA]</scope>
    <source>
        <strain evidence="14 17">PA221</strain>
    </source>
</reference>
<keyword evidence="2" id="KW-1003">Cell membrane</keyword>
<evidence type="ECO:0000313" key="13">
    <source>
        <dbReference type="EMBL" id="CRP26199.1"/>
    </source>
</evidence>
<evidence type="ECO:0000313" key="16">
    <source>
        <dbReference type="Proteomes" id="UP000045039"/>
    </source>
</evidence>
<dbReference type="GO" id="GO:0006935">
    <property type="term" value="P:chemotaxis"/>
    <property type="evidence" value="ECO:0007669"/>
    <property type="project" value="UniProtKB-ARBA"/>
</dbReference>
<dbReference type="PROSITE" id="PS50885">
    <property type="entry name" value="HAMP"/>
    <property type="match status" value="1"/>
</dbReference>
<keyword evidence="5 10" id="KW-1133">Transmembrane helix</keyword>
<comment type="similarity">
    <text evidence="8">Belongs to the methyl-accepting chemotaxis (MCP) protein family.</text>
</comment>
<dbReference type="Pfam" id="PF00015">
    <property type="entry name" value="MCPsignal"/>
    <property type="match status" value="1"/>
</dbReference>
<dbReference type="Proteomes" id="UP000644192">
    <property type="component" value="Unassembled WGS sequence"/>
</dbReference>
<dbReference type="PANTHER" id="PTHR32089">
    <property type="entry name" value="METHYL-ACCEPTING CHEMOTAXIS PROTEIN MCPB"/>
    <property type="match status" value="1"/>
</dbReference>
<comment type="subcellular location">
    <subcellularLocation>
        <location evidence="1">Cell membrane</location>
        <topology evidence="1">Multi-pass membrane protein</topology>
    </subcellularLocation>
</comment>
<sequence length="490" mass="51457">MGTWISDIPLKYKFWAVNAVAFFTTLLLVLFAMQQEAAGRNASAQRAAAAEGELVQSWPAGSALPARSNLLPLEQAASLGGTAAQALGKGQGWIELSGARQGDTPLLGAWVGQTGSGQRFAVLAPASDLWQVFADRAGAYAVAVLVLMLALLAASQLLIRFILTHLHTLKDVMLHVEKSGDLSARVPLQGRDEVGQMASAFNAMQAGYQRIVGTVAAAATKLDEGAQALARSMGQVRQGMLGQQSETDQTATAINEMSTTVFHIAQHAADTRDQSQEADRLAGAGQQAVSRVSASIAGLSQGVQDTAEMIQKLAEDSQKISGVVNVIHGIAEQTNLLALNAAIEAARAGEMGRGFAVVADEVRNLARRVQDSTDEITQMILALQSGTRDAVEFMQESSLKADGCVSQAGDAGEALAAIANAVAQMRESNTQIAVAAEQQSQVAEEMTRSVVGIRDVTELTVQQTVESAATSQQLVDLAGDLTRAIGQLRL</sequence>
<feature type="transmembrane region" description="Helical" evidence="10">
    <location>
        <begin position="12"/>
        <end position="33"/>
    </location>
</feature>
<dbReference type="AlphaFoldDB" id="A0A0C7AJ79"/>
<dbReference type="PROSITE" id="PS50111">
    <property type="entry name" value="CHEMOTAXIS_TRANSDUC_2"/>
    <property type="match status" value="1"/>
</dbReference>
<feature type="domain" description="Methyl-accepting transducer" evidence="11">
    <location>
        <begin position="218"/>
        <end position="454"/>
    </location>
</feature>
<name>A0A0C7AJ79_PSEAI</name>
<dbReference type="SMART" id="SM00283">
    <property type="entry name" value="MA"/>
    <property type="match status" value="1"/>
</dbReference>
<dbReference type="EMBL" id="WOAD01000006">
    <property type="protein sequence ID" value="MUI35342.1"/>
    <property type="molecule type" value="Genomic_DNA"/>
</dbReference>
<dbReference type="Pfam" id="PF00672">
    <property type="entry name" value="HAMP"/>
    <property type="match status" value="1"/>
</dbReference>
<keyword evidence="4 10" id="KW-0812">Transmembrane</keyword>
<comment type="caution">
    <text evidence="14">The sequence shown here is derived from an EMBL/GenBank/DDBJ whole genome shotgun (WGS) entry which is preliminary data.</text>
</comment>
<feature type="domain" description="HAMP" evidence="12">
    <location>
        <begin position="160"/>
        <end position="213"/>
    </location>
</feature>
<evidence type="ECO:0000259" key="12">
    <source>
        <dbReference type="PROSITE" id="PS50885"/>
    </source>
</evidence>
<accession>A0A0C7AJ79</accession>
<evidence type="ECO:0000256" key="9">
    <source>
        <dbReference type="PROSITE-ProRule" id="PRU00284"/>
    </source>
</evidence>
<dbReference type="GO" id="GO:0005886">
    <property type="term" value="C:plasma membrane"/>
    <property type="evidence" value="ECO:0007669"/>
    <property type="project" value="UniProtKB-SubCell"/>
</dbReference>
<proteinExistence type="inferred from homology"/>
<protein>
    <submittedName>
        <fullName evidence="14">HAMP domain-containing protein</fullName>
    </submittedName>
    <submittedName>
        <fullName evidence="13">Methyl-accepting chemotaxis protein McpS</fullName>
    </submittedName>
</protein>
<keyword evidence="7 9" id="KW-0807">Transducer</keyword>
<dbReference type="Proteomes" id="UP000045039">
    <property type="component" value="Unassembled WGS sequence"/>
</dbReference>
<dbReference type="SMR" id="A0A0C7AJ79"/>
<dbReference type="SMART" id="SM00304">
    <property type="entry name" value="HAMP"/>
    <property type="match status" value="1"/>
</dbReference>
<dbReference type="Gene3D" id="1.10.287.950">
    <property type="entry name" value="Methyl-accepting chemotaxis protein"/>
    <property type="match status" value="1"/>
</dbReference>
<evidence type="ECO:0000259" key="11">
    <source>
        <dbReference type="PROSITE" id="PS50111"/>
    </source>
</evidence>
<evidence type="ECO:0000256" key="8">
    <source>
        <dbReference type="ARBA" id="ARBA00029447"/>
    </source>
</evidence>
<organism evidence="14 17">
    <name type="scientific">Pseudomonas aeruginosa</name>
    <dbReference type="NCBI Taxonomy" id="287"/>
    <lineage>
        <taxon>Bacteria</taxon>
        <taxon>Pseudomonadati</taxon>
        <taxon>Pseudomonadota</taxon>
        <taxon>Gammaproteobacteria</taxon>
        <taxon>Pseudomonadales</taxon>
        <taxon>Pseudomonadaceae</taxon>
        <taxon>Pseudomonas</taxon>
    </lineage>
</organism>
<dbReference type="Proteomes" id="UP000433532">
    <property type="component" value="Unassembled WGS sequence"/>
</dbReference>
<dbReference type="SUPFAM" id="SSF58104">
    <property type="entry name" value="Methyl-accepting chemotaxis protein (MCP) signaling domain"/>
    <property type="match status" value="1"/>
</dbReference>
<dbReference type="FunFam" id="1.10.287.950:FF:000001">
    <property type="entry name" value="Methyl-accepting chemotaxis sensory transducer"/>
    <property type="match status" value="1"/>
</dbReference>
<evidence type="ECO:0000256" key="5">
    <source>
        <dbReference type="ARBA" id="ARBA00022989"/>
    </source>
</evidence>
<evidence type="ECO:0000313" key="17">
    <source>
        <dbReference type="Proteomes" id="UP000433532"/>
    </source>
</evidence>
<dbReference type="InterPro" id="IPR004089">
    <property type="entry name" value="MCPsignal_dom"/>
</dbReference>
<evidence type="ECO:0000256" key="2">
    <source>
        <dbReference type="ARBA" id="ARBA00022475"/>
    </source>
</evidence>
<dbReference type="EMBL" id="CVVU01000213">
    <property type="protein sequence ID" value="CRP26199.1"/>
    <property type="molecule type" value="Genomic_DNA"/>
</dbReference>
<dbReference type="CDD" id="cd06225">
    <property type="entry name" value="HAMP"/>
    <property type="match status" value="1"/>
</dbReference>
<gene>
    <name evidence="13" type="primary">mcpS_6</name>
    <name evidence="14" type="ORF">GNQ48_10025</name>
    <name evidence="15" type="ORF">GUL26_16200</name>
    <name evidence="13" type="ORF">PAERUG_P19_London_7_VIM_2_05_10_03920</name>
</gene>
<dbReference type="EMBL" id="WXZT01000011">
    <property type="protein sequence ID" value="MZZ13795.1"/>
    <property type="molecule type" value="Genomic_DNA"/>
</dbReference>
<dbReference type="CDD" id="cd11386">
    <property type="entry name" value="MCP_signal"/>
    <property type="match status" value="1"/>
</dbReference>
<reference evidence="13" key="1">
    <citation type="submission" date="2015-06" db="EMBL/GenBank/DDBJ databases">
        <authorList>
            <person name="Radhakrishnan R."/>
            <person name="Underwood A."/>
            <person name="Al-Shahib A."/>
        </authorList>
    </citation>
    <scope>NUCLEOTIDE SEQUENCE</scope>
    <source>
        <strain evidence="13">P19_London_7_VIM_2_05_10</strain>
    </source>
</reference>
<dbReference type="RefSeq" id="WP_003110283.1">
    <property type="nucleotide sequence ID" value="NZ_AP014651.1"/>
</dbReference>